<reference evidence="3" key="1">
    <citation type="journal article" date="2020" name="Stud. Mycol.">
        <title>101 Dothideomycetes genomes: a test case for predicting lifestyles and emergence of pathogens.</title>
        <authorList>
            <person name="Haridas S."/>
            <person name="Albert R."/>
            <person name="Binder M."/>
            <person name="Bloem J."/>
            <person name="Labutti K."/>
            <person name="Salamov A."/>
            <person name="Andreopoulos B."/>
            <person name="Baker S."/>
            <person name="Barry K."/>
            <person name="Bills G."/>
            <person name="Bluhm B."/>
            <person name="Cannon C."/>
            <person name="Castanera R."/>
            <person name="Culley D."/>
            <person name="Daum C."/>
            <person name="Ezra D."/>
            <person name="Gonzalez J."/>
            <person name="Henrissat B."/>
            <person name="Kuo A."/>
            <person name="Liang C."/>
            <person name="Lipzen A."/>
            <person name="Lutzoni F."/>
            <person name="Magnuson J."/>
            <person name="Mondo S."/>
            <person name="Nolan M."/>
            <person name="Ohm R."/>
            <person name="Pangilinan J."/>
            <person name="Park H.-J."/>
            <person name="Ramirez L."/>
            <person name="Alfaro M."/>
            <person name="Sun H."/>
            <person name="Tritt A."/>
            <person name="Yoshinaga Y."/>
            <person name="Zwiers L.-H."/>
            <person name="Turgeon B."/>
            <person name="Goodwin S."/>
            <person name="Spatafora J."/>
            <person name="Crous P."/>
            <person name="Grigoriev I."/>
        </authorList>
    </citation>
    <scope>NUCLEOTIDE SEQUENCE</scope>
    <source>
        <strain evidence="3">CBS 207.26</strain>
    </source>
</reference>
<dbReference type="EMBL" id="ML994625">
    <property type="protein sequence ID" value="KAF2187907.1"/>
    <property type="molecule type" value="Genomic_DNA"/>
</dbReference>
<dbReference type="GO" id="GO:0001228">
    <property type="term" value="F:DNA-binding transcription activator activity, RNA polymerase II-specific"/>
    <property type="evidence" value="ECO:0007669"/>
    <property type="project" value="TreeGrafter"/>
</dbReference>
<accession>A0A6A6E7H8</accession>
<dbReference type="Gene3D" id="4.10.240.10">
    <property type="entry name" value="Zn(2)-C6 fungal-type DNA-binding domain"/>
    <property type="match status" value="1"/>
</dbReference>
<name>A0A6A6E7H8_9PEZI</name>
<dbReference type="PANTHER" id="PTHR47784">
    <property type="entry name" value="STEROL UPTAKE CONTROL PROTEIN 2"/>
    <property type="match status" value="1"/>
</dbReference>
<dbReference type="InterPro" id="IPR036864">
    <property type="entry name" value="Zn2-C6_fun-type_DNA-bd_sf"/>
</dbReference>
<keyword evidence="1" id="KW-0539">Nucleus</keyword>
<evidence type="ECO:0000313" key="3">
    <source>
        <dbReference type="EMBL" id="KAF2187907.1"/>
    </source>
</evidence>
<dbReference type="SUPFAM" id="SSF57701">
    <property type="entry name" value="Zn2/Cys6 DNA-binding domain"/>
    <property type="match status" value="1"/>
</dbReference>
<feature type="domain" description="Zn(2)-C6 fungal-type" evidence="2">
    <location>
        <begin position="17"/>
        <end position="47"/>
    </location>
</feature>
<dbReference type="InterPro" id="IPR021858">
    <property type="entry name" value="Fun_TF"/>
</dbReference>
<dbReference type="InterPro" id="IPR001138">
    <property type="entry name" value="Zn2Cys6_DnaBD"/>
</dbReference>
<proteinExistence type="predicted"/>
<dbReference type="OrthoDB" id="4937900at2759"/>
<evidence type="ECO:0000313" key="4">
    <source>
        <dbReference type="Proteomes" id="UP000800200"/>
    </source>
</evidence>
<dbReference type="Pfam" id="PF00172">
    <property type="entry name" value="Zn_clus"/>
    <property type="match status" value="1"/>
</dbReference>
<dbReference type="SMART" id="SM00066">
    <property type="entry name" value="GAL4"/>
    <property type="match status" value="1"/>
</dbReference>
<dbReference type="PROSITE" id="PS00463">
    <property type="entry name" value="ZN2_CY6_FUNGAL_1"/>
    <property type="match status" value="1"/>
</dbReference>
<dbReference type="InterPro" id="IPR053157">
    <property type="entry name" value="Sterol_Uptake_Regulator"/>
</dbReference>
<dbReference type="PROSITE" id="PS50048">
    <property type="entry name" value="ZN2_CY6_FUNGAL_2"/>
    <property type="match status" value="1"/>
</dbReference>
<dbReference type="Proteomes" id="UP000800200">
    <property type="component" value="Unassembled WGS sequence"/>
</dbReference>
<protein>
    <recommendedName>
        <fullName evidence="2">Zn(2)-C6 fungal-type domain-containing protein</fullName>
    </recommendedName>
</protein>
<keyword evidence="4" id="KW-1185">Reference proteome</keyword>
<dbReference type="Pfam" id="PF11951">
    <property type="entry name" value="Fungal_trans_2"/>
    <property type="match status" value="1"/>
</dbReference>
<dbReference type="PANTHER" id="PTHR47784:SF4">
    <property type="entry name" value="ZN(II)2CYS6 TRANSCRIPTION FACTOR (EUROFUNG)"/>
    <property type="match status" value="1"/>
</dbReference>
<dbReference type="CDD" id="cd00067">
    <property type="entry name" value="GAL4"/>
    <property type="match status" value="1"/>
</dbReference>
<dbReference type="AlphaFoldDB" id="A0A6A6E7H8"/>
<gene>
    <name evidence="3" type="ORF">K469DRAFT_661295</name>
</gene>
<dbReference type="GO" id="GO:0008270">
    <property type="term" value="F:zinc ion binding"/>
    <property type="evidence" value="ECO:0007669"/>
    <property type="project" value="InterPro"/>
</dbReference>
<organism evidence="3 4">
    <name type="scientific">Zopfia rhizophila CBS 207.26</name>
    <dbReference type="NCBI Taxonomy" id="1314779"/>
    <lineage>
        <taxon>Eukaryota</taxon>
        <taxon>Fungi</taxon>
        <taxon>Dikarya</taxon>
        <taxon>Ascomycota</taxon>
        <taxon>Pezizomycotina</taxon>
        <taxon>Dothideomycetes</taxon>
        <taxon>Dothideomycetes incertae sedis</taxon>
        <taxon>Zopfiaceae</taxon>
        <taxon>Zopfia</taxon>
    </lineage>
</organism>
<sequence length="392" mass="45069">MTDRVPKRKTHTKSRKGCLQCKQRHTKCNETHPRCANCTRLEIDCTWPRQTLLNGSSFHSNPQRPERDVPVLFPSQLWSRPELASTPVQLSVQDLRLLHHWTTKTYATMHSHVPSKHHLWQNDFVEIAFQHPFLLHGILAIAAMHKSITTPMGIEGGLLYQANVHINNALSTYREHLENPSPETAAPMFLLSIILVLYNLGSAQLEEPERPMDAILHCFRLVRGVRVVLEPHWHRIQASEVSMLISQAIDSPEPSPDDEQVEILRLKELVSPMLEEDPRNRATCIHAIEELHKTWIKVRICPPEQDPHAVMFVWPAAVEDFFLELMSLHRPVATIILVHFAVLLCRATESWWVQGWPQRIIRAARALLGDKPELQQWLSWPSQLACLPETTN</sequence>
<evidence type="ECO:0000256" key="1">
    <source>
        <dbReference type="ARBA" id="ARBA00023242"/>
    </source>
</evidence>
<evidence type="ECO:0000259" key="2">
    <source>
        <dbReference type="PROSITE" id="PS50048"/>
    </source>
</evidence>